<dbReference type="InterPro" id="IPR007122">
    <property type="entry name" value="Villin/Gelsolin"/>
</dbReference>
<keyword evidence="6" id="KW-1185">Reference proteome</keyword>
<dbReference type="GO" id="GO:0051014">
    <property type="term" value="P:actin filament severing"/>
    <property type="evidence" value="ECO:0007669"/>
    <property type="project" value="TreeGrafter"/>
</dbReference>
<dbReference type="GO" id="GO:0051016">
    <property type="term" value="P:barbed-end actin filament capping"/>
    <property type="evidence" value="ECO:0007669"/>
    <property type="project" value="TreeGrafter"/>
</dbReference>
<dbReference type="PRINTS" id="PR00597">
    <property type="entry name" value="GELSOLIN"/>
</dbReference>
<dbReference type="FunFam" id="3.40.20.10:FF:000002">
    <property type="entry name" value="Gelsolin"/>
    <property type="match status" value="1"/>
</dbReference>
<comment type="caution">
    <text evidence="5">The sequence shown here is derived from an EMBL/GenBank/DDBJ whole genome shotgun (WGS) entry which is preliminary data.</text>
</comment>
<feature type="chain" id="PRO_5042291402" evidence="3">
    <location>
        <begin position="25"/>
        <end position="397"/>
    </location>
</feature>
<dbReference type="GO" id="GO:0005737">
    <property type="term" value="C:cytoplasm"/>
    <property type="evidence" value="ECO:0007669"/>
    <property type="project" value="TreeGrafter"/>
</dbReference>
<evidence type="ECO:0000256" key="3">
    <source>
        <dbReference type="SAM" id="SignalP"/>
    </source>
</evidence>
<dbReference type="GO" id="GO:0051015">
    <property type="term" value="F:actin filament binding"/>
    <property type="evidence" value="ECO:0007669"/>
    <property type="project" value="InterPro"/>
</dbReference>
<dbReference type="InterPro" id="IPR007123">
    <property type="entry name" value="Gelsolin-like_dom"/>
</dbReference>
<accession>A0AAE1I417</accession>
<dbReference type="PANTHER" id="PTHR11977:SF123">
    <property type="entry name" value="GELSOLIN"/>
    <property type="match status" value="1"/>
</dbReference>
<dbReference type="GO" id="GO:0005546">
    <property type="term" value="F:phosphatidylinositol-4,5-bisphosphate binding"/>
    <property type="evidence" value="ECO:0007669"/>
    <property type="project" value="TreeGrafter"/>
</dbReference>
<keyword evidence="1" id="KW-0677">Repeat</keyword>
<keyword evidence="3" id="KW-0732">Signal</keyword>
<feature type="domain" description="Gelsolin-like" evidence="4">
    <location>
        <begin position="317"/>
        <end position="388"/>
    </location>
</feature>
<dbReference type="CDD" id="cd11290">
    <property type="entry name" value="gelsolin_S1_like"/>
    <property type="match status" value="1"/>
</dbReference>
<evidence type="ECO:0000259" key="4">
    <source>
        <dbReference type="Pfam" id="PF00626"/>
    </source>
</evidence>
<evidence type="ECO:0000256" key="1">
    <source>
        <dbReference type="ARBA" id="ARBA00022737"/>
    </source>
</evidence>
<dbReference type="GO" id="GO:0008154">
    <property type="term" value="P:actin polymerization or depolymerization"/>
    <property type="evidence" value="ECO:0007669"/>
    <property type="project" value="TreeGrafter"/>
</dbReference>
<dbReference type="Proteomes" id="UP001219518">
    <property type="component" value="Unassembled WGS sequence"/>
</dbReference>
<feature type="region of interest" description="Disordered" evidence="2">
    <location>
        <begin position="30"/>
        <end position="52"/>
    </location>
</feature>
<dbReference type="InterPro" id="IPR029006">
    <property type="entry name" value="ADF-H/Gelsolin-like_dom_sf"/>
</dbReference>
<protein>
    <submittedName>
        <fullName evidence="5">Gelsolin</fullName>
    </submittedName>
</protein>
<dbReference type="SMART" id="SM00262">
    <property type="entry name" value="GEL"/>
    <property type="match status" value="3"/>
</dbReference>
<dbReference type="AlphaFoldDB" id="A0AAE1I417"/>
<dbReference type="CDD" id="cd11292">
    <property type="entry name" value="gelsolin_S3_like"/>
    <property type="match status" value="1"/>
</dbReference>
<dbReference type="Gene3D" id="3.40.20.10">
    <property type="entry name" value="Severin"/>
    <property type="match status" value="3"/>
</dbReference>
<evidence type="ECO:0000256" key="2">
    <source>
        <dbReference type="SAM" id="MobiDB-lite"/>
    </source>
</evidence>
<feature type="domain" description="Gelsolin-like" evidence="4">
    <location>
        <begin position="72"/>
        <end position="151"/>
    </location>
</feature>
<dbReference type="PANTHER" id="PTHR11977">
    <property type="entry name" value="VILLIN"/>
    <property type="match status" value="1"/>
</dbReference>
<dbReference type="EMBL" id="JAHWGI010001430">
    <property type="protein sequence ID" value="KAK3931726.1"/>
    <property type="molecule type" value="Genomic_DNA"/>
</dbReference>
<dbReference type="SUPFAM" id="SSF55753">
    <property type="entry name" value="Actin depolymerizing proteins"/>
    <property type="match status" value="3"/>
</dbReference>
<organism evidence="5 6">
    <name type="scientific">Frankliniella fusca</name>
    <dbReference type="NCBI Taxonomy" id="407009"/>
    <lineage>
        <taxon>Eukaryota</taxon>
        <taxon>Metazoa</taxon>
        <taxon>Ecdysozoa</taxon>
        <taxon>Arthropoda</taxon>
        <taxon>Hexapoda</taxon>
        <taxon>Insecta</taxon>
        <taxon>Pterygota</taxon>
        <taxon>Neoptera</taxon>
        <taxon>Paraneoptera</taxon>
        <taxon>Thysanoptera</taxon>
        <taxon>Terebrantia</taxon>
        <taxon>Thripoidea</taxon>
        <taxon>Thripidae</taxon>
        <taxon>Frankliniella</taxon>
    </lineage>
</organism>
<evidence type="ECO:0000313" key="6">
    <source>
        <dbReference type="Proteomes" id="UP001219518"/>
    </source>
</evidence>
<evidence type="ECO:0000313" key="5">
    <source>
        <dbReference type="EMBL" id="KAK3931726.1"/>
    </source>
</evidence>
<reference evidence="5" key="2">
    <citation type="journal article" date="2023" name="BMC Genomics">
        <title>Pest status, molecular evolution, and epigenetic factors derived from the genome assembly of Frankliniella fusca, a thysanopteran phytovirus vector.</title>
        <authorList>
            <person name="Catto M.A."/>
            <person name="Labadie P.E."/>
            <person name="Jacobson A.L."/>
            <person name="Kennedy G.G."/>
            <person name="Srinivasan R."/>
            <person name="Hunt B.G."/>
        </authorList>
    </citation>
    <scope>NUCLEOTIDE SEQUENCE</scope>
    <source>
        <strain evidence="5">PL_HMW_Pooled</strain>
    </source>
</reference>
<sequence>MMRLVQSVALAVLLAVLLAVAAEALPAKSTAASPASPSRSSSPARPGSPGAAFGNAGKKAGLEIWRVENFAPVPYPKNDYGKFYSGDSYILLNTRENRGTFSWDIFFWLGKETSQDESGAAAILSVELDDALGGSPVQHREIQDHESKQFLDLFKSGVRYLPGGVSSGFHHVTINADSDKKLYQVKGKRNVRVRQVYADISSMNKGDCFILDTGKGDILVFVGAGAKRVEKIKATQAANMIRDQDHHGRAKVSIIDEFSPAIDVENFFKALGTGAPNKIPDESAGGDDADFEKQIDNTVVLYKVSDATGSLKVDKLAQKPLSQSELSTNDAFILDAGASGIYVWVGRKSTKDEKLESMKKGEKYLADNKYPSWTKIQRVVEGSEPAGFKQYFGDWRG</sequence>
<feature type="signal peptide" evidence="3">
    <location>
        <begin position="1"/>
        <end position="24"/>
    </location>
</feature>
<reference evidence="5" key="1">
    <citation type="submission" date="2021-07" db="EMBL/GenBank/DDBJ databases">
        <authorList>
            <person name="Catto M.A."/>
            <person name="Jacobson A."/>
            <person name="Kennedy G."/>
            <person name="Labadie P."/>
            <person name="Hunt B.G."/>
            <person name="Srinivasan R."/>
        </authorList>
    </citation>
    <scope>NUCLEOTIDE SEQUENCE</scope>
    <source>
        <strain evidence="5">PL_HMW_Pooled</strain>
        <tissue evidence="5">Head</tissue>
    </source>
</reference>
<dbReference type="CDD" id="cd11289">
    <property type="entry name" value="gelsolin_S2_like"/>
    <property type="match status" value="1"/>
</dbReference>
<dbReference type="GO" id="GO:0015629">
    <property type="term" value="C:actin cytoskeleton"/>
    <property type="evidence" value="ECO:0007669"/>
    <property type="project" value="TreeGrafter"/>
</dbReference>
<feature type="domain" description="Gelsolin-like" evidence="4">
    <location>
        <begin position="190"/>
        <end position="254"/>
    </location>
</feature>
<dbReference type="Pfam" id="PF00626">
    <property type="entry name" value="Gelsolin"/>
    <property type="match status" value="3"/>
</dbReference>
<name>A0AAE1I417_9NEOP</name>
<proteinExistence type="predicted"/>
<gene>
    <name evidence="5" type="ORF">KUF71_008945</name>
</gene>